<dbReference type="EMBL" id="FRBI01000001">
    <property type="protein sequence ID" value="SHK55797.1"/>
    <property type="molecule type" value="Genomic_DNA"/>
</dbReference>
<protein>
    <submittedName>
        <fullName evidence="2">Uncharacterized protein</fullName>
    </submittedName>
</protein>
<name>A0A1M6TFL5_9ACTN</name>
<accession>A0A1M6TFL5</accession>
<gene>
    <name evidence="2" type="ORF">SAMN05216499_10131</name>
</gene>
<evidence type="ECO:0000256" key="1">
    <source>
        <dbReference type="SAM" id="MobiDB-lite"/>
    </source>
</evidence>
<feature type="region of interest" description="Disordered" evidence="1">
    <location>
        <begin position="1"/>
        <end position="25"/>
    </location>
</feature>
<reference evidence="2 3" key="1">
    <citation type="submission" date="2016-11" db="EMBL/GenBank/DDBJ databases">
        <authorList>
            <person name="Jaros S."/>
            <person name="Januszkiewicz K."/>
            <person name="Wedrychowicz H."/>
        </authorList>
    </citation>
    <scope>NUCLEOTIDE SEQUENCE [LARGE SCALE GENOMIC DNA]</scope>
    <source>
        <strain evidence="2 3">CGMCC 4.2025</strain>
    </source>
</reference>
<sequence length="87" mass="9223">MRDPAALFDLPDAAPEPTPGALPFSSTDPAGCNAALVGDGYAWLGRLLPAPPALPCPRCRRPMRLGDVPLLWECAPCDARDVRRNAA</sequence>
<dbReference type="STRING" id="310782.SAMN05216499_10131"/>
<proteinExistence type="predicted"/>
<dbReference type="Proteomes" id="UP000184111">
    <property type="component" value="Unassembled WGS sequence"/>
</dbReference>
<keyword evidence="3" id="KW-1185">Reference proteome</keyword>
<evidence type="ECO:0000313" key="3">
    <source>
        <dbReference type="Proteomes" id="UP000184111"/>
    </source>
</evidence>
<evidence type="ECO:0000313" key="2">
    <source>
        <dbReference type="EMBL" id="SHK55797.1"/>
    </source>
</evidence>
<organism evidence="2 3">
    <name type="scientific">Actinacidiphila paucisporea</name>
    <dbReference type="NCBI Taxonomy" id="310782"/>
    <lineage>
        <taxon>Bacteria</taxon>
        <taxon>Bacillati</taxon>
        <taxon>Actinomycetota</taxon>
        <taxon>Actinomycetes</taxon>
        <taxon>Kitasatosporales</taxon>
        <taxon>Streptomycetaceae</taxon>
        <taxon>Actinacidiphila</taxon>
    </lineage>
</organism>
<feature type="compositionally biased region" description="Low complexity" evidence="1">
    <location>
        <begin position="1"/>
        <end position="13"/>
    </location>
</feature>
<dbReference type="AlphaFoldDB" id="A0A1M6TFL5"/>